<dbReference type="CDD" id="cd07067">
    <property type="entry name" value="HP_PGM_like"/>
    <property type="match status" value="1"/>
</dbReference>
<evidence type="ECO:0000313" key="4">
    <source>
        <dbReference type="Proteomes" id="UP000595095"/>
    </source>
</evidence>
<accession>A0A7S9E0F6</accession>
<feature type="binding site" evidence="2">
    <location>
        <position position="54"/>
    </location>
    <ligand>
        <name>substrate</name>
    </ligand>
</feature>
<dbReference type="RefSeq" id="WP_195811850.1">
    <property type="nucleotide sequence ID" value="NZ_CP064795.1"/>
</dbReference>
<evidence type="ECO:0000256" key="1">
    <source>
        <dbReference type="ARBA" id="ARBA00022801"/>
    </source>
</evidence>
<dbReference type="Gene3D" id="3.40.50.1240">
    <property type="entry name" value="Phosphoglycerate mutase-like"/>
    <property type="match status" value="1"/>
</dbReference>
<organism evidence="3 4">
    <name type="scientific">Salinimonas marina</name>
    <dbReference type="NCBI Taxonomy" id="2785918"/>
    <lineage>
        <taxon>Bacteria</taxon>
        <taxon>Pseudomonadati</taxon>
        <taxon>Pseudomonadota</taxon>
        <taxon>Gammaproteobacteria</taxon>
        <taxon>Alteromonadales</taxon>
        <taxon>Alteromonadaceae</taxon>
        <taxon>Alteromonas/Salinimonas group</taxon>
        <taxon>Salinimonas</taxon>
    </lineage>
</organism>
<dbReference type="GO" id="GO:0016787">
    <property type="term" value="F:hydrolase activity"/>
    <property type="evidence" value="ECO:0007669"/>
    <property type="project" value="UniProtKB-KW"/>
</dbReference>
<proteinExistence type="predicted"/>
<reference evidence="3 4" key="1">
    <citation type="submission" date="2020-11" db="EMBL/GenBank/DDBJ databases">
        <title>Complete genome sequence for Salinimonas sp. strain G2-b.</title>
        <authorList>
            <person name="Park S.-J."/>
        </authorList>
    </citation>
    <scope>NUCLEOTIDE SEQUENCE [LARGE SCALE GENOMIC DNA]</scope>
    <source>
        <strain evidence="3 4">G2-b</strain>
    </source>
</reference>
<name>A0A7S9E0F6_9ALTE</name>
<dbReference type="EMBL" id="CP064795">
    <property type="protein sequence ID" value="QPG06775.1"/>
    <property type="molecule type" value="Genomic_DNA"/>
</dbReference>
<dbReference type="AlphaFoldDB" id="A0A7S9E0F6"/>
<dbReference type="Pfam" id="PF00300">
    <property type="entry name" value="His_Phos_1"/>
    <property type="match status" value="1"/>
</dbReference>
<keyword evidence="4" id="KW-1185">Reference proteome</keyword>
<evidence type="ECO:0000256" key="2">
    <source>
        <dbReference type="PIRSR" id="PIRSR613078-2"/>
    </source>
</evidence>
<dbReference type="InterPro" id="IPR029033">
    <property type="entry name" value="His_PPase_superfam"/>
</dbReference>
<dbReference type="PANTHER" id="PTHR20935:SF0">
    <property type="entry name" value="SERINE_THREONINE-PROTEIN PHOSPHATASE PGAM5, MITOCHONDRIAL"/>
    <property type="match status" value="1"/>
</dbReference>
<sequence>MTDIYLVRHGQASFGHENYDVLSELGHKQARWLGEWMSAAGLQFDHFYSGTLMRQQHTLHALTDALQQPATECLPQFNEFDFMQVVNAFLKQNPDQNHQQPDRRFWFKTLRKSMQAWSSGELSVGEHAETWPEFLGRVRDGLNQVMSEQHERVVVTTSGGVIAGAVGLALGLCAQDIIKLNLQIQNTSITRLIAKPQSWALHSFNTVPHLSSPERAQHITYA</sequence>
<dbReference type="SUPFAM" id="SSF53254">
    <property type="entry name" value="Phosphoglycerate mutase-like"/>
    <property type="match status" value="1"/>
</dbReference>
<protein>
    <submittedName>
        <fullName evidence="3">Histidine phosphatase family protein</fullName>
    </submittedName>
</protein>
<keyword evidence="1" id="KW-0378">Hydrolase</keyword>
<gene>
    <name evidence="3" type="ORF">IT774_06450</name>
</gene>
<dbReference type="InterPro" id="IPR051021">
    <property type="entry name" value="Mito_Ser/Thr_phosphatase"/>
</dbReference>
<evidence type="ECO:0000313" key="3">
    <source>
        <dbReference type="EMBL" id="QPG06775.1"/>
    </source>
</evidence>
<dbReference type="PANTHER" id="PTHR20935">
    <property type="entry name" value="PHOSPHOGLYCERATE MUTASE-RELATED"/>
    <property type="match status" value="1"/>
</dbReference>
<dbReference type="InterPro" id="IPR013078">
    <property type="entry name" value="His_Pase_superF_clade-1"/>
</dbReference>
<dbReference type="KEGG" id="smaa:IT774_06450"/>
<dbReference type="Proteomes" id="UP000595095">
    <property type="component" value="Chromosome"/>
</dbReference>
<dbReference type="SMART" id="SM00855">
    <property type="entry name" value="PGAM"/>
    <property type="match status" value="1"/>
</dbReference>